<protein>
    <recommendedName>
        <fullName evidence="1">SMP-30/Gluconolactonase/LRE-like region domain-containing protein</fullName>
    </recommendedName>
</protein>
<evidence type="ECO:0000259" key="1">
    <source>
        <dbReference type="Pfam" id="PF08450"/>
    </source>
</evidence>
<gene>
    <name evidence="2" type="ORF">CDD80_1932</name>
</gene>
<dbReference type="SUPFAM" id="SSF63829">
    <property type="entry name" value="Calcium-dependent phosphotriesterase"/>
    <property type="match status" value="1"/>
</dbReference>
<name>A0A2C5Z7G0_9HYPO</name>
<dbReference type="AlphaFoldDB" id="A0A2C5Z7G0"/>
<dbReference type="PANTHER" id="PTHR47064">
    <property type="entry name" value="PUTATIVE (AFU_ORTHOLOGUE AFUA_1G08990)-RELATED"/>
    <property type="match status" value="1"/>
</dbReference>
<proteinExistence type="predicted"/>
<accession>A0A2C5Z7G0</accession>
<comment type="caution">
    <text evidence="2">The sequence shown here is derived from an EMBL/GenBank/DDBJ whole genome shotgun (WGS) entry which is preliminary data.</text>
</comment>
<organism evidence="2 3">
    <name type="scientific">Ophiocordyceps camponoti-rufipedis</name>
    <dbReference type="NCBI Taxonomy" id="2004952"/>
    <lineage>
        <taxon>Eukaryota</taxon>
        <taxon>Fungi</taxon>
        <taxon>Dikarya</taxon>
        <taxon>Ascomycota</taxon>
        <taxon>Pezizomycotina</taxon>
        <taxon>Sordariomycetes</taxon>
        <taxon>Hypocreomycetidae</taxon>
        <taxon>Hypocreales</taxon>
        <taxon>Ophiocordycipitaceae</taxon>
        <taxon>Ophiocordyceps</taxon>
    </lineage>
</organism>
<dbReference type="InterPro" id="IPR013658">
    <property type="entry name" value="SGL"/>
</dbReference>
<dbReference type="PANTHER" id="PTHR47064:SF2">
    <property type="entry name" value="SMP-30_GLUCONOLACTONASE_LRE-LIKE REGION DOMAIN-CONTAINING PROTEIN-RELATED"/>
    <property type="match status" value="1"/>
</dbReference>
<dbReference type="EMBL" id="NJES01000188">
    <property type="protein sequence ID" value="PHH75936.1"/>
    <property type="molecule type" value="Genomic_DNA"/>
</dbReference>
<reference evidence="2 3" key="1">
    <citation type="submission" date="2017-06" db="EMBL/GenBank/DDBJ databases">
        <title>Ant-infecting Ophiocordyceps genomes reveal a high diversity of potential behavioral manipulation genes and a possible major role for enterotoxins.</title>
        <authorList>
            <person name="De Bekker C."/>
            <person name="Evans H.C."/>
            <person name="Brachmann A."/>
            <person name="Hughes D.P."/>
        </authorList>
    </citation>
    <scope>NUCLEOTIDE SEQUENCE [LARGE SCALE GENOMIC DNA]</scope>
    <source>
        <strain evidence="2 3">Map16</strain>
    </source>
</reference>
<dbReference type="InterPro" id="IPR052988">
    <property type="entry name" value="Oryzine_lactonohydrolase"/>
</dbReference>
<dbReference type="OrthoDB" id="423498at2759"/>
<dbReference type="Gene3D" id="2.120.10.30">
    <property type="entry name" value="TolB, C-terminal domain"/>
    <property type="match status" value="1"/>
</dbReference>
<evidence type="ECO:0000313" key="2">
    <source>
        <dbReference type="EMBL" id="PHH75936.1"/>
    </source>
</evidence>
<evidence type="ECO:0000313" key="3">
    <source>
        <dbReference type="Proteomes" id="UP000226431"/>
    </source>
</evidence>
<dbReference type="Proteomes" id="UP000226431">
    <property type="component" value="Unassembled WGS sequence"/>
</dbReference>
<keyword evidence="3" id="KW-1185">Reference proteome</keyword>
<dbReference type="Pfam" id="PF08450">
    <property type="entry name" value="SGL"/>
    <property type="match status" value="1"/>
</dbReference>
<feature type="domain" description="SMP-30/Gluconolactonase/LRE-like region" evidence="1">
    <location>
        <begin position="169"/>
        <end position="347"/>
    </location>
</feature>
<dbReference type="STRING" id="2004952.A0A2C5Z7G0"/>
<sequence length="390" mass="43540">MATLATTQFGFASIAFDTFQAADMSSVNISAVFGVDLTAAATDALYFAKLPAPAIELRSYHNDFANVLGPDASARMVWDVDWEAFHEAGVYHRPSNSLYISSNFKSLDDPINMTIVSLDSDDYPFRSVRIAGLAMPNGGTTYRLPGINWPGPSRTQVYCDEGDFEHYSQLVVLDPSTGVSWPILTSYLGRNFSSINDVRQHPVTGDLWFTDADYGYFQHFRPKPTISKHVYRFEPQSGRVQVVADGFVQPNGIEFSPDQKTLYVSDTGSQQFDVVPGQPSTIYAYDIVGKRRLMNRRVFAYLDSGFPDGMHCDTEGNLWVAGGDGVHIFNIHGELLGKIYIGETSNNFAFAPGKVFIFSNHRLWVVENINALGREVCDDFDLEHRVCRKR</sequence>
<dbReference type="InterPro" id="IPR011042">
    <property type="entry name" value="6-blade_b-propeller_TolB-like"/>
</dbReference>